<protein>
    <submittedName>
        <fullName evidence="1">Ferritin-like protein</fullName>
    </submittedName>
</protein>
<dbReference type="EMBL" id="ASJR01000008">
    <property type="protein sequence ID" value="ERP31926.1"/>
    <property type="molecule type" value="Genomic_DNA"/>
</dbReference>
<keyword evidence="2" id="KW-1185">Reference proteome</keyword>
<comment type="caution">
    <text evidence="1">The sequence shown here is derived from an EMBL/GenBank/DDBJ whole genome shotgun (WGS) entry which is preliminary data.</text>
</comment>
<dbReference type="CDD" id="cd01045">
    <property type="entry name" value="Ferritin_like_AB"/>
    <property type="match status" value="1"/>
</dbReference>
<evidence type="ECO:0000313" key="2">
    <source>
        <dbReference type="Proteomes" id="UP000017148"/>
    </source>
</evidence>
<dbReference type="Gene3D" id="1.20.1260.10">
    <property type="match status" value="1"/>
</dbReference>
<evidence type="ECO:0000313" key="1">
    <source>
        <dbReference type="EMBL" id="ERP31926.1"/>
    </source>
</evidence>
<gene>
    <name evidence="1" type="ORF">CALK_1144</name>
</gene>
<proteinExistence type="predicted"/>
<dbReference type="Pfam" id="PF13668">
    <property type="entry name" value="Ferritin_2"/>
    <property type="match status" value="1"/>
</dbReference>
<sequence>MSSYNAREIIRMGVEIEKNGEQFYREAAQKHSNSTIHDILLNLANWEVNHAQLFEKLAEKLPAEPERADHIFDTEDLSFKYVKAAADSHIFIKNSNMTTLVETCNTPADVLSMALTFEKDSVVLYQSMLDNMKHSDYEGKSYIKEIAQEELKHVAIIQESLEQYTT</sequence>
<dbReference type="InterPro" id="IPR009078">
    <property type="entry name" value="Ferritin-like_SF"/>
</dbReference>
<reference evidence="1 2" key="1">
    <citation type="journal article" date="2013" name="Environ. Microbiol.">
        <title>Genome analysis of Chitinivibrio alkaliphilus gen. nov., sp. nov., a novel extremely haloalkaliphilic anaerobic chitinolytic bacterium from the candidate phylum Termite Group 3.</title>
        <authorList>
            <person name="Sorokin D.Y."/>
            <person name="Gumerov V.M."/>
            <person name="Rakitin A.L."/>
            <person name="Beletsky A.V."/>
            <person name="Damste J.S."/>
            <person name="Muyzer G."/>
            <person name="Mardanov A.V."/>
            <person name="Ravin N.V."/>
        </authorList>
    </citation>
    <scope>NUCLEOTIDE SEQUENCE [LARGE SCALE GENOMIC DNA]</scope>
    <source>
        <strain evidence="1 2">ACht1</strain>
    </source>
</reference>
<dbReference type="AlphaFoldDB" id="U7D8N3"/>
<dbReference type="OrthoDB" id="9806882at2"/>
<dbReference type="InterPro" id="IPR012347">
    <property type="entry name" value="Ferritin-like"/>
</dbReference>
<dbReference type="Proteomes" id="UP000017148">
    <property type="component" value="Unassembled WGS sequence"/>
</dbReference>
<dbReference type="GO" id="GO:0016491">
    <property type="term" value="F:oxidoreductase activity"/>
    <property type="evidence" value="ECO:0007669"/>
    <property type="project" value="InterPro"/>
</dbReference>
<dbReference type="GO" id="GO:0046872">
    <property type="term" value="F:metal ion binding"/>
    <property type="evidence" value="ECO:0007669"/>
    <property type="project" value="InterPro"/>
</dbReference>
<dbReference type="STRING" id="1313304.CALK_1144"/>
<name>U7D8N3_9BACT</name>
<dbReference type="eggNOG" id="COG1633">
    <property type="taxonomic scope" value="Bacteria"/>
</dbReference>
<dbReference type="RefSeq" id="WP_022636627.1">
    <property type="nucleotide sequence ID" value="NZ_ASJR01000008.1"/>
</dbReference>
<dbReference type="SUPFAM" id="SSF47240">
    <property type="entry name" value="Ferritin-like"/>
    <property type="match status" value="1"/>
</dbReference>
<accession>U7D8N3</accession>
<organism evidence="1 2">
    <name type="scientific">Chitinivibrio alkaliphilus ACht1</name>
    <dbReference type="NCBI Taxonomy" id="1313304"/>
    <lineage>
        <taxon>Bacteria</taxon>
        <taxon>Pseudomonadati</taxon>
        <taxon>Fibrobacterota</taxon>
        <taxon>Chitinivibrionia</taxon>
        <taxon>Chitinivibrionales</taxon>
        <taxon>Chitinivibrionaceae</taxon>
        <taxon>Chitinivibrio</taxon>
    </lineage>
</organism>